<dbReference type="Gene3D" id="2.60.60.40">
    <property type="match status" value="1"/>
</dbReference>
<protein>
    <submittedName>
        <fullName evidence="3">DUF1800 family protein</fullName>
    </submittedName>
</protein>
<organism evidence="3 4">
    <name type="scientific">Inhella proteolytica</name>
    <dbReference type="NCBI Taxonomy" id="2795029"/>
    <lineage>
        <taxon>Bacteria</taxon>
        <taxon>Pseudomonadati</taxon>
        <taxon>Pseudomonadota</taxon>
        <taxon>Betaproteobacteria</taxon>
        <taxon>Burkholderiales</taxon>
        <taxon>Sphaerotilaceae</taxon>
        <taxon>Inhella</taxon>
    </lineage>
</organism>
<dbReference type="RefSeq" id="WP_198112385.1">
    <property type="nucleotide sequence ID" value="NZ_JAEDAK010000013.1"/>
</dbReference>
<evidence type="ECO:0000256" key="1">
    <source>
        <dbReference type="SAM" id="SignalP"/>
    </source>
</evidence>
<dbReference type="AlphaFoldDB" id="A0A931J929"/>
<comment type="caution">
    <text evidence="3">The sequence shown here is derived from an EMBL/GenBank/DDBJ whole genome shotgun (WGS) entry which is preliminary data.</text>
</comment>
<keyword evidence="1" id="KW-0732">Signal</keyword>
<feature type="signal peptide" evidence="1">
    <location>
        <begin position="1"/>
        <end position="24"/>
    </location>
</feature>
<dbReference type="InterPro" id="IPR014917">
    <property type="entry name" value="DUF1800"/>
</dbReference>
<dbReference type="Pfam" id="PF16841">
    <property type="entry name" value="CBM60"/>
    <property type="match status" value="1"/>
</dbReference>
<proteinExistence type="predicted"/>
<feature type="chain" id="PRO_5037956494" evidence="1">
    <location>
        <begin position="25"/>
        <end position="695"/>
    </location>
</feature>
<feature type="domain" description="Carbohydrate binding module xylan-binding" evidence="2">
    <location>
        <begin position="26"/>
        <end position="106"/>
    </location>
</feature>
<dbReference type="EMBL" id="JAEDAK010000013">
    <property type="protein sequence ID" value="MBH9578617.1"/>
    <property type="molecule type" value="Genomic_DNA"/>
</dbReference>
<evidence type="ECO:0000259" key="2">
    <source>
        <dbReference type="Pfam" id="PF16841"/>
    </source>
</evidence>
<dbReference type="PANTHER" id="PTHR43737">
    <property type="entry name" value="BLL7424 PROTEIN"/>
    <property type="match status" value="1"/>
</dbReference>
<evidence type="ECO:0000313" key="4">
    <source>
        <dbReference type="Proteomes" id="UP000613266"/>
    </source>
</evidence>
<evidence type="ECO:0000313" key="3">
    <source>
        <dbReference type="EMBL" id="MBH9578617.1"/>
    </source>
</evidence>
<dbReference type="PANTHER" id="PTHR43737:SF1">
    <property type="entry name" value="DUF1501 DOMAIN-CONTAINING PROTEIN"/>
    <property type="match status" value="1"/>
</dbReference>
<reference evidence="3" key="1">
    <citation type="submission" date="2020-12" db="EMBL/GenBank/DDBJ databases">
        <title>The genome sequence of Inhella sp. 1Y17.</title>
        <authorList>
            <person name="Liu Y."/>
        </authorList>
    </citation>
    <scope>NUCLEOTIDE SEQUENCE</scope>
    <source>
        <strain evidence="3">1Y17</strain>
    </source>
</reference>
<keyword evidence="4" id="KW-1185">Reference proteome</keyword>
<dbReference type="Pfam" id="PF08811">
    <property type="entry name" value="DUF1800"/>
    <property type="match status" value="1"/>
</dbReference>
<gene>
    <name evidence="3" type="ORF">I7X39_17125</name>
</gene>
<sequence length="695" mass="74866">MAASTPPRLAFLPLLLALCAGAAADTLNLRAYGSLVQGVGPSVEVRVNGTLVRTLQINNTSAQTFSLEVPTLVAGAQVDVVFTNDAAANGEDRNLYVDYLSSGATTVLPTAPTALIDRGKGAAAFDGVDTRPGQSGIYWNAALRLRWPAAATAPSPAVTQATRFLLQAGFGPRPGEAETLASQSSPTRWIADQMALPPSNDFVNHIQAKYALGADYRPNGSKYQTRWLPQRFWAGVAQGQDQLRRRTALALHHILMVSMADSNLYHHQRAYANYLDILNRHAFGNYRQLIEDIALSPAMGIYLSHIRNRKEDPATGRMPDENFARELMQLFTIGLHELNSDGSVRKDANGQPIETYTNADVMALAKVFTGWSWAFPDNQLTESTFRWKSPDYSAAADTQIDLQRMKAYPGQASTADVVLFAGKPNAVAIPGSAAPAQRLKLALDALFQHPNMGPFVAKQLIQRFTRSNPSPAYVQRVAAAFANNGRGVRGDLGATVRAVLLDGEAGWAQTTFNMASSPGKLREPVLRVAHWLRAFDARSPSGEFQMVYDFEPLAQMVTNAPSVFGYFRPGYTPPGTVIAQQGGVAPEFQIVNEGSTATWVNRAESMAGGGLGWNGSSADVVADYTPLVNLLNTGNAQAVVQRLNQQLYAGRMSAALQSALIEAMAGVGGNDAASQLNRVRIAVYVALSAPEFNIQ</sequence>
<accession>A0A931J929</accession>
<dbReference type="InterPro" id="IPR031768">
    <property type="entry name" value="CBM60_xylan-bd"/>
</dbReference>
<dbReference type="Proteomes" id="UP000613266">
    <property type="component" value="Unassembled WGS sequence"/>
</dbReference>
<name>A0A931J929_9BURK</name>